<proteinExistence type="predicted"/>
<dbReference type="RefSeq" id="WP_311367646.1">
    <property type="nucleotide sequence ID" value="NZ_JAVRHX010000001.1"/>
</dbReference>
<gene>
    <name evidence="1" type="ORF">RM552_04840</name>
</gene>
<dbReference type="EMBL" id="JAVRHX010000001">
    <property type="protein sequence ID" value="MDT0594164.1"/>
    <property type="molecule type" value="Genomic_DNA"/>
</dbReference>
<dbReference type="Proteomes" id="UP001253545">
    <property type="component" value="Unassembled WGS sequence"/>
</dbReference>
<evidence type="ECO:0000313" key="1">
    <source>
        <dbReference type="EMBL" id="MDT0594164.1"/>
    </source>
</evidence>
<evidence type="ECO:0000313" key="2">
    <source>
        <dbReference type="Proteomes" id="UP001253545"/>
    </source>
</evidence>
<accession>A0ABU2ZNG4</accession>
<evidence type="ECO:0008006" key="3">
    <source>
        <dbReference type="Google" id="ProtNLM"/>
    </source>
</evidence>
<comment type="caution">
    <text evidence="1">The sequence shown here is derived from an EMBL/GenBank/DDBJ whole genome shotgun (WGS) entry which is preliminary data.</text>
</comment>
<dbReference type="PROSITE" id="PS51257">
    <property type="entry name" value="PROKAR_LIPOPROTEIN"/>
    <property type="match status" value="1"/>
</dbReference>
<organism evidence="1 2">
    <name type="scientific">Glaciecola petra</name>
    <dbReference type="NCBI Taxonomy" id="3075602"/>
    <lineage>
        <taxon>Bacteria</taxon>
        <taxon>Pseudomonadati</taxon>
        <taxon>Pseudomonadota</taxon>
        <taxon>Gammaproteobacteria</taxon>
        <taxon>Alteromonadales</taxon>
        <taxon>Alteromonadaceae</taxon>
        <taxon>Glaciecola</taxon>
    </lineage>
</organism>
<reference evidence="1 2" key="1">
    <citation type="submission" date="2023-09" db="EMBL/GenBank/DDBJ databases">
        <authorList>
            <person name="Rey-Velasco X."/>
        </authorList>
    </citation>
    <scope>NUCLEOTIDE SEQUENCE [LARGE SCALE GENOMIC DNA]</scope>
    <source>
        <strain evidence="1 2">P117</strain>
    </source>
</reference>
<sequence>MWKIFRLQNSLRSFISQKLFKRSLLVSVFLMFACSEQEPPSTNKAESENITIAEQKAPLLSLNELLAAQDVKLSLAAAAADGDDQALLYWQQKLLDAADEVNLLAAEKALMQGEQGLVFLAFQGMKTNYQAEFEEAFYNFSDLDAVYRKYPAFQDMHATSKELVDKRDKLIKAVAQELIAQGFEGDALKESKRQWQVFVSTEQTPN</sequence>
<protein>
    <recommendedName>
        <fullName evidence="3">Lipoprotein</fullName>
    </recommendedName>
</protein>
<name>A0ABU2ZNG4_9ALTE</name>
<keyword evidence="2" id="KW-1185">Reference proteome</keyword>